<evidence type="ECO:0000256" key="1">
    <source>
        <dbReference type="SAM" id="MobiDB-lite"/>
    </source>
</evidence>
<feature type="compositionally biased region" description="Basic and acidic residues" evidence="1">
    <location>
        <begin position="80"/>
        <end position="105"/>
    </location>
</feature>
<feature type="region of interest" description="Disordered" evidence="1">
    <location>
        <begin position="283"/>
        <end position="386"/>
    </location>
</feature>
<feature type="compositionally biased region" description="Basic and acidic residues" evidence="1">
    <location>
        <begin position="192"/>
        <end position="201"/>
    </location>
</feature>
<sequence>LESNQEDGDAVVTGVASPSSPPVEHSDDQQPSTVEPEQTAQPLTEGKSETAEVDVTESLRIVQKHPMHIIPTPTNVLKSAAEEKLEHQLSDVEKASSSPDRKEGNESPLLPVEEKAMLSSVNVDVMQASPEGQTPPSISVKQRESRDSPKKGRRDKKSSESAKGGEKKSTDVEMTMPDSMLGAVEPQNLPAVHHEPSEEKSPSSSKKKANKNLLELSLESAEASIKVDEMQMLSGAPAKRSGGKEASPTKHHEKKISECVELEEKDSSSLNMEATADPLEAHEFHGMSSEHLKGKGSAIKRKREKEPVGPMQTKEEEFSNIVAGTASSIMEPPVPPNTEAESLQEGQKPPTKKSTDNVEKGKKTKTKLLEASAKQKTSNQQRCSVS</sequence>
<feature type="compositionally biased region" description="Polar residues" evidence="1">
    <location>
        <begin position="374"/>
        <end position="386"/>
    </location>
</feature>
<dbReference type="STRING" id="6205.A0A0R3XD79"/>
<feature type="compositionally biased region" description="Basic and acidic residues" evidence="1">
    <location>
        <begin position="141"/>
        <end position="150"/>
    </location>
</feature>
<reference evidence="2" key="1">
    <citation type="submission" date="2017-02" db="UniProtKB">
        <authorList>
            <consortium name="WormBaseParasite"/>
        </authorList>
    </citation>
    <scope>IDENTIFICATION</scope>
</reference>
<accession>A0A0R3XD79</accession>
<feature type="compositionally biased region" description="Polar residues" evidence="1">
    <location>
        <begin position="29"/>
        <end position="42"/>
    </location>
</feature>
<feature type="region of interest" description="Disordered" evidence="1">
    <location>
        <begin position="233"/>
        <end position="270"/>
    </location>
</feature>
<evidence type="ECO:0000313" key="2">
    <source>
        <dbReference type="WBParaSite" id="TTAC_0001150601-mRNA-1"/>
    </source>
</evidence>
<feature type="compositionally biased region" description="Basic and acidic residues" evidence="1">
    <location>
        <begin position="283"/>
        <end position="293"/>
    </location>
</feature>
<feature type="compositionally biased region" description="Basic and acidic residues" evidence="1">
    <location>
        <begin position="247"/>
        <end position="258"/>
    </location>
</feature>
<name>A0A0R3XD79_HYDTA</name>
<dbReference type="AlphaFoldDB" id="A0A0R3XD79"/>
<dbReference type="WBParaSite" id="TTAC_0001150601-mRNA-1">
    <property type="protein sequence ID" value="TTAC_0001150601-mRNA-1"/>
    <property type="gene ID" value="TTAC_0001150601"/>
</dbReference>
<organism evidence="2">
    <name type="scientific">Hydatigena taeniaeformis</name>
    <name type="common">Feline tapeworm</name>
    <name type="synonym">Taenia taeniaeformis</name>
    <dbReference type="NCBI Taxonomy" id="6205"/>
    <lineage>
        <taxon>Eukaryota</taxon>
        <taxon>Metazoa</taxon>
        <taxon>Spiralia</taxon>
        <taxon>Lophotrochozoa</taxon>
        <taxon>Platyhelminthes</taxon>
        <taxon>Cestoda</taxon>
        <taxon>Eucestoda</taxon>
        <taxon>Cyclophyllidea</taxon>
        <taxon>Taeniidae</taxon>
        <taxon>Hydatigera</taxon>
    </lineage>
</organism>
<proteinExistence type="predicted"/>
<feature type="region of interest" description="Disordered" evidence="1">
    <location>
        <begin position="1"/>
        <end position="213"/>
    </location>
</feature>
<protein>
    <submittedName>
        <fullName evidence="2">PAM2 domain-containing protein</fullName>
    </submittedName>
</protein>
<feature type="compositionally biased region" description="Basic and acidic residues" evidence="1">
    <location>
        <begin position="157"/>
        <end position="171"/>
    </location>
</feature>
<feature type="compositionally biased region" description="Polar residues" evidence="1">
    <location>
        <begin position="130"/>
        <end position="140"/>
    </location>
</feature>